<gene>
    <name evidence="2" type="ORF">KV395_14350</name>
</gene>
<dbReference type="EMBL" id="CP078075">
    <property type="protein sequence ID" value="WDM44354.1"/>
    <property type="molecule type" value="Genomic_DNA"/>
</dbReference>
<dbReference type="InterPro" id="IPR050266">
    <property type="entry name" value="AB_hydrolase_sf"/>
</dbReference>
<dbReference type="Proteomes" id="UP001215097">
    <property type="component" value="Chromosome"/>
</dbReference>
<reference evidence="2 3" key="1">
    <citation type="submission" date="2021-06" db="EMBL/GenBank/DDBJ databases">
        <title>Genome-based taxonomic framework of Microbacterium strains isolated from marine environment, the description of four new species and reclassification of four preexisting species.</title>
        <authorList>
            <person name="Lee S.D."/>
            <person name="Kim S.-M."/>
            <person name="Byeon Y.-S."/>
            <person name="Yang H.L."/>
            <person name="Kim I.S."/>
        </authorList>
    </citation>
    <scope>NUCLEOTIDE SEQUENCE [LARGE SCALE GENOMIC DNA]</scope>
    <source>
        <strain evidence="2 3">KACC 14465</strain>
    </source>
</reference>
<proteinExistence type="predicted"/>
<evidence type="ECO:0000259" key="1">
    <source>
        <dbReference type="Pfam" id="PF00561"/>
    </source>
</evidence>
<name>A0ABY7XQG8_MICLT</name>
<sequence length="277" mass="30175">MTQVRVRTRDSAVLHLEGSRTGQAVLLIHGLGYASWAAHQLRHALGDDLALWSVDNRGTGRSTRGLEELSIDLLAEDAAVAIEALGRPAIVVGYSMGGYVAQLLALARPELVNQLVLLGTSPGGPEAVSVPAPTLKAWLDAANLTPEQYARRTMPLSFREGWPQSHSNEYEDVIQARLTYPTSSAIWREQYKACERFLQTGARTAELAVPTLVIHGGADRVLPADNGRAIARMLPDARYRELPDAGHLLHLEAPDVIATEVRRFVAPSIPHYGNTKE</sequence>
<evidence type="ECO:0000313" key="2">
    <source>
        <dbReference type="EMBL" id="WDM44354.1"/>
    </source>
</evidence>
<dbReference type="Pfam" id="PF00561">
    <property type="entry name" value="Abhydrolase_1"/>
    <property type="match status" value="1"/>
</dbReference>
<dbReference type="InterPro" id="IPR000073">
    <property type="entry name" value="AB_hydrolase_1"/>
</dbReference>
<dbReference type="PANTHER" id="PTHR43798:SF33">
    <property type="entry name" value="HYDROLASE, PUTATIVE (AFU_ORTHOLOGUE AFUA_2G14860)-RELATED"/>
    <property type="match status" value="1"/>
</dbReference>
<dbReference type="Gene3D" id="3.40.50.1820">
    <property type="entry name" value="alpha/beta hydrolase"/>
    <property type="match status" value="1"/>
</dbReference>
<keyword evidence="2" id="KW-0378">Hydrolase</keyword>
<evidence type="ECO:0000313" key="3">
    <source>
        <dbReference type="Proteomes" id="UP001215097"/>
    </source>
</evidence>
<dbReference type="PANTHER" id="PTHR43798">
    <property type="entry name" value="MONOACYLGLYCEROL LIPASE"/>
    <property type="match status" value="1"/>
</dbReference>
<protein>
    <submittedName>
        <fullName evidence="2">Alpha/beta hydrolase</fullName>
    </submittedName>
</protein>
<dbReference type="SUPFAM" id="SSF53474">
    <property type="entry name" value="alpha/beta-Hydrolases"/>
    <property type="match status" value="1"/>
</dbReference>
<keyword evidence="3" id="KW-1185">Reference proteome</keyword>
<dbReference type="GO" id="GO:0016787">
    <property type="term" value="F:hydrolase activity"/>
    <property type="evidence" value="ECO:0007669"/>
    <property type="project" value="UniProtKB-KW"/>
</dbReference>
<feature type="domain" description="AB hydrolase-1" evidence="1">
    <location>
        <begin position="24"/>
        <end position="254"/>
    </location>
</feature>
<dbReference type="PRINTS" id="PR00111">
    <property type="entry name" value="ABHYDROLASE"/>
</dbReference>
<dbReference type="InterPro" id="IPR029058">
    <property type="entry name" value="AB_hydrolase_fold"/>
</dbReference>
<organism evidence="2 3">
    <name type="scientific">Microbacterium luteolum</name>
    <name type="common">Aureobacterium luteolum</name>
    <dbReference type="NCBI Taxonomy" id="69367"/>
    <lineage>
        <taxon>Bacteria</taxon>
        <taxon>Bacillati</taxon>
        <taxon>Actinomycetota</taxon>
        <taxon>Actinomycetes</taxon>
        <taxon>Micrococcales</taxon>
        <taxon>Microbacteriaceae</taxon>
        <taxon>Microbacterium</taxon>
    </lineage>
</organism>
<accession>A0ABY7XQG8</accession>
<dbReference type="RefSeq" id="WP_282214494.1">
    <property type="nucleotide sequence ID" value="NZ_BAAAUN010000001.1"/>
</dbReference>